<feature type="region of interest" description="Disordered" evidence="8">
    <location>
        <begin position="1"/>
        <end position="27"/>
    </location>
</feature>
<gene>
    <name evidence="11" type="ORF">SAMN04487967_2556</name>
</gene>
<evidence type="ECO:0000256" key="5">
    <source>
        <dbReference type="ARBA" id="ARBA00022801"/>
    </source>
</evidence>
<evidence type="ECO:0000259" key="10">
    <source>
        <dbReference type="Pfam" id="PF01694"/>
    </source>
</evidence>
<dbReference type="RefSeq" id="WP_090507341.1">
    <property type="nucleotide sequence ID" value="NZ_FNWL01000002.1"/>
</dbReference>
<dbReference type="Pfam" id="PF01694">
    <property type="entry name" value="Rhomboid"/>
    <property type="match status" value="1"/>
</dbReference>
<dbReference type="PANTHER" id="PTHR43066">
    <property type="entry name" value="RHOMBOID-RELATED PROTEIN"/>
    <property type="match status" value="1"/>
</dbReference>
<feature type="transmembrane region" description="Helical" evidence="9">
    <location>
        <begin position="37"/>
        <end position="65"/>
    </location>
</feature>
<feature type="transmembrane region" description="Helical" evidence="9">
    <location>
        <begin position="176"/>
        <end position="197"/>
    </location>
</feature>
<evidence type="ECO:0000256" key="2">
    <source>
        <dbReference type="ARBA" id="ARBA00009045"/>
    </source>
</evidence>
<comment type="similarity">
    <text evidence="2">Belongs to the peptidase S54 family.</text>
</comment>
<evidence type="ECO:0000256" key="6">
    <source>
        <dbReference type="ARBA" id="ARBA00022989"/>
    </source>
</evidence>
<dbReference type="GO" id="GO:0016020">
    <property type="term" value="C:membrane"/>
    <property type="evidence" value="ECO:0007669"/>
    <property type="project" value="UniProtKB-SubCell"/>
</dbReference>
<dbReference type="AlphaFoldDB" id="A0A1H6FZS6"/>
<dbReference type="OrthoDB" id="169619at2157"/>
<keyword evidence="6 9" id="KW-1133">Transmembrane helix</keyword>
<dbReference type="EMBL" id="FNWL01000002">
    <property type="protein sequence ID" value="SEH16331.1"/>
    <property type="molecule type" value="Genomic_DNA"/>
</dbReference>
<dbReference type="InterPro" id="IPR022764">
    <property type="entry name" value="Peptidase_S54_rhomboid_dom"/>
</dbReference>
<evidence type="ECO:0000313" key="11">
    <source>
        <dbReference type="EMBL" id="SEH16331.1"/>
    </source>
</evidence>
<evidence type="ECO:0000256" key="9">
    <source>
        <dbReference type="SAM" id="Phobius"/>
    </source>
</evidence>
<feature type="transmembrane region" description="Helical" evidence="9">
    <location>
        <begin position="115"/>
        <end position="140"/>
    </location>
</feature>
<protein>
    <submittedName>
        <fullName evidence="11">Membrane associated serine protease, rhomboid family</fullName>
    </submittedName>
</protein>
<name>A0A1H6FZS6_9EURY</name>
<dbReference type="InterPro" id="IPR035952">
    <property type="entry name" value="Rhomboid-like_sf"/>
</dbReference>
<dbReference type="GO" id="GO:0006508">
    <property type="term" value="P:proteolysis"/>
    <property type="evidence" value="ECO:0007669"/>
    <property type="project" value="UniProtKB-KW"/>
</dbReference>
<keyword evidence="7 9" id="KW-0472">Membrane</keyword>
<keyword evidence="4 9" id="KW-0812">Transmembrane</keyword>
<proteinExistence type="inferred from homology"/>
<evidence type="ECO:0000256" key="7">
    <source>
        <dbReference type="ARBA" id="ARBA00023136"/>
    </source>
</evidence>
<dbReference type="Proteomes" id="UP000199112">
    <property type="component" value="Unassembled WGS sequence"/>
</dbReference>
<evidence type="ECO:0000256" key="3">
    <source>
        <dbReference type="ARBA" id="ARBA00022670"/>
    </source>
</evidence>
<accession>A0A1H6FZS6</accession>
<feature type="transmembrane region" description="Helical" evidence="9">
    <location>
        <begin position="85"/>
        <end position="103"/>
    </location>
</feature>
<evidence type="ECO:0000256" key="8">
    <source>
        <dbReference type="SAM" id="MobiDB-lite"/>
    </source>
</evidence>
<reference evidence="12" key="1">
    <citation type="submission" date="2016-10" db="EMBL/GenBank/DDBJ databases">
        <authorList>
            <person name="Varghese N."/>
            <person name="Submissions S."/>
        </authorList>
    </citation>
    <scope>NUCLEOTIDE SEQUENCE [LARGE SCALE GENOMIC DNA]</scope>
    <source>
        <strain evidence="12">CGMCC 1.8981</strain>
    </source>
</reference>
<keyword evidence="3 11" id="KW-0645">Protease</keyword>
<comment type="subcellular location">
    <subcellularLocation>
        <location evidence="1">Membrane</location>
        <topology evidence="1">Multi-pass membrane protein</topology>
    </subcellularLocation>
</comment>
<evidence type="ECO:0000313" key="12">
    <source>
        <dbReference type="Proteomes" id="UP000199112"/>
    </source>
</evidence>
<dbReference type="Gene3D" id="1.20.1540.10">
    <property type="entry name" value="Rhomboid-like"/>
    <property type="match status" value="1"/>
</dbReference>
<evidence type="ECO:0000256" key="1">
    <source>
        <dbReference type="ARBA" id="ARBA00004141"/>
    </source>
</evidence>
<keyword evidence="12" id="KW-1185">Reference proteome</keyword>
<feature type="transmembrane region" description="Helical" evidence="9">
    <location>
        <begin position="146"/>
        <end position="164"/>
    </location>
</feature>
<feature type="domain" description="Peptidase S54 rhomboid" evidence="10">
    <location>
        <begin position="73"/>
        <end position="220"/>
    </location>
</feature>
<sequence length="232" mass="23480">MAGRSHSRVKPSPDPFPESSPDDGSTATGSSGAIVDLLVVFAVVFFVYHLALIVGLGLVAGLFILSPPVTDNLLSVVASVYAHQGLGHLLSNSIALVVFGWPVARATTRVRFHVFFLLTGAIAGLSQIVLTNAAAAAPILGVPGTGGVIGASGGVFALFGYLIASNRLSAGLASFVEVPQWLTAVVFVGLAAAITLATAGPGIALLAHFTGFLVGMLAGRARILHVGASSSR</sequence>
<keyword evidence="5" id="KW-0378">Hydrolase</keyword>
<organism evidence="11 12">
    <name type="scientific">Natronorubrum sediminis</name>
    <dbReference type="NCBI Taxonomy" id="640943"/>
    <lineage>
        <taxon>Archaea</taxon>
        <taxon>Methanobacteriati</taxon>
        <taxon>Methanobacteriota</taxon>
        <taxon>Stenosarchaea group</taxon>
        <taxon>Halobacteria</taxon>
        <taxon>Halobacteriales</taxon>
        <taxon>Natrialbaceae</taxon>
        <taxon>Natronorubrum</taxon>
    </lineage>
</organism>
<dbReference type="SUPFAM" id="SSF144091">
    <property type="entry name" value="Rhomboid-like"/>
    <property type="match status" value="1"/>
</dbReference>
<evidence type="ECO:0000256" key="4">
    <source>
        <dbReference type="ARBA" id="ARBA00022692"/>
    </source>
</evidence>
<dbReference type="PANTHER" id="PTHR43066:SF1">
    <property type="entry name" value="RHOMBOID PROTEIN 2"/>
    <property type="match status" value="1"/>
</dbReference>
<dbReference type="GO" id="GO:0004252">
    <property type="term" value="F:serine-type endopeptidase activity"/>
    <property type="evidence" value="ECO:0007669"/>
    <property type="project" value="InterPro"/>
</dbReference>